<sequence length="199" mass="21244">MFALTLDQRRSRQAADAVPDLLRALDATPTVRGFERTVGDEVQALVDDPVAAVDVVALVARTQRWWIGIGVGDVETPVPTSVRAARGPALYAARTAVERAARCPAGVALDVGTGRDEEAGVDAETALQVLARLVADRSADGQQAVDVLERHATQRAAAQELGITPQAMSARLQVARRDDEQRLRHLAARLLVRADDAAT</sequence>
<dbReference type="RefSeq" id="WP_067856445.1">
    <property type="nucleotide sequence ID" value="NZ_CP011502.1"/>
</dbReference>
<dbReference type="OrthoDB" id="5184241at2"/>
<evidence type="ECO:0000313" key="1">
    <source>
        <dbReference type="EMBL" id="ALX04459.1"/>
    </source>
</evidence>
<protein>
    <recommendedName>
        <fullName evidence="3">DNA-binding protein</fullName>
    </recommendedName>
</protein>
<proteinExistence type="predicted"/>
<dbReference type="EMBL" id="CP011502">
    <property type="protein sequence ID" value="ALX04459.1"/>
    <property type="molecule type" value="Genomic_DNA"/>
</dbReference>
<dbReference type="KEGG" id="aer:AERYTH_07025"/>
<organism evidence="1 2">
    <name type="scientific">Aeromicrobium erythreum</name>
    <dbReference type="NCBI Taxonomy" id="2041"/>
    <lineage>
        <taxon>Bacteria</taxon>
        <taxon>Bacillati</taxon>
        <taxon>Actinomycetota</taxon>
        <taxon>Actinomycetes</taxon>
        <taxon>Propionibacteriales</taxon>
        <taxon>Nocardioidaceae</taxon>
        <taxon>Aeromicrobium</taxon>
    </lineage>
</organism>
<dbReference type="AlphaFoldDB" id="A0A0U4C8I2"/>
<accession>A0A0U4C8I2</accession>
<dbReference type="Proteomes" id="UP000067689">
    <property type="component" value="Chromosome"/>
</dbReference>
<dbReference type="STRING" id="2041.AERYTH_07025"/>
<evidence type="ECO:0000313" key="2">
    <source>
        <dbReference type="Proteomes" id="UP000067689"/>
    </source>
</evidence>
<gene>
    <name evidence="1" type="ORF">AERYTH_07025</name>
</gene>
<dbReference type="PATRIC" id="fig|2041.4.peg.1473"/>
<evidence type="ECO:0008006" key="3">
    <source>
        <dbReference type="Google" id="ProtNLM"/>
    </source>
</evidence>
<keyword evidence="2" id="KW-1185">Reference proteome</keyword>
<reference evidence="1 2" key="1">
    <citation type="journal article" date="1991" name="Int. J. Syst. Bacteriol.">
        <title>Description of the erythromycin-producing bacterium Arthrobacter sp. strain NRRL B-3381 as Aeromicrobium erythreum gen. nov., sp. nov.</title>
        <authorList>
            <person name="Miller E.S."/>
            <person name="Woese C.R."/>
            <person name="Brenner S."/>
        </authorList>
    </citation>
    <scope>NUCLEOTIDE SEQUENCE [LARGE SCALE GENOMIC DNA]</scope>
    <source>
        <strain evidence="1 2">AR18</strain>
    </source>
</reference>
<name>A0A0U4C8I2_9ACTN</name>